<accession>A0AC34G320</accession>
<sequence>MQPKAIQRIEKFEWTGAAIGHYTVVGMAYLIFFLTLPFSLFFCIKVVHEYKRMVVFRLGKLLRNAPLGPGVVIILPCVDSYTVVDLRTMSYDVPSQEMLTKDSVTVSVDAAIYFRTSNPILTISAAVDSILSTKQLAQTTIRNVLGTRSLSDIMSAREEIALQAQEILNPTAANWGIKLERVEVKDIRLPRELTRVLAIEAEASRLADAKIVSAAGELNASFALREAAKRLEGSPTAIQL</sequence>
<proteinExistence type="predicted"/>
<name>A0AC34G320_9BILA</name>
<organism evidence="1 2">
    <name type="scientific">Panagrolaimus sp. ES5</name>
    <dbReference type="NCBI Taxonomy" id="591445"/>
    <lineage>
        <taxon>Eukaryota</taxon>
        <taxon>Metazoa</taxon>
        <taxon>Ecdysozoa</taxon>
        <taxon>Nematoda</taxon>
        <taxon>Chromadorea</taxon>
        <taxon>Rhabditida</taxon>
        <taxon>Tylenchina</taxon>
        <taxon>Panagrolaimomorpha</taxon>
        <taxon>Panagrolaimoidea</taxon>
        <taxon>Panagrolaimidae</taxon>
        <taxon>Panagrolaimus</taxon>
    </lineage>
</organism>
<protein>
    <submittedName>
        <fullName evidence="2">Band 7 domain-containing protein</fullName>
    </submittedName>
</protein>
<reference evidence="2" key="1">
    <citation type="submission" date="2022-11" db="UniProtKB">
        <authorList>
            <consortium name="WormBaseParasite"/>
        </authorList>
    </citation>
    <scope>IDENTIFICATION</scope>
</reference>
<evidence type="ECO:0000313" key="2">
    <source>
        <dbReference type="WBParaSite" id="ES5_v2.g23904.t1"/>
    </source>
</evidence>
<evidence type="ECO:0000313" key="1">
    <source>
        <dbReference type="Proteomes" id="UP000887579"/>
    </source>
</evidence>
<dbReference type="WBParaSite" id="ES5_v2.g23904.t1">
    <property type="protein sequence ID" value="ES5_v2.g23904.t1"/>
    <property type="gene ID" value="ES5_v2.g23904"/>
</dbReference>
<dbReference type="Proteomes" id="UP000887579">
    <property type="component" value="Unplaced"/>
</dbReference>